<comment type="caution">
    <text evidence="3">The sequence shown here is derived from an EMBL/GenBank/DDBJ whole genome shotgun (WGS) entry which is preliminary data.</text>
</comment>
<feature type="region of interest" description="Disordered" evidence="1">
    <location>
        <begin position="621"/>
        <end position="653"/>
    </location>
</feature>
<evidence type="ECO:0000256" key="2">
    <source>
        <dbReference type="SAM" id="Phobius"/>
    </source>
</evidence>
<keyword evidence="2" id="KW-1133">Transmembrane helix</keyword>
<evidence type="ECO:0000313" key="3">
    <source>
        <dbReference type="EMBL" id="PCG63632.1"/>
    </source>
</evidence>
<keyword evidence="2" id="KW-0812">Transmembrane</keyword>
<reference evidence="3" key="1">
    <citation type="submission" date="2017-09" db="EMBL/GenBank/DDBJ databases">
        <title>Contemporary evolution of a Lepidopteran species, Heliothis virescens, in response to modern agricultural practices.</title>
        <authorList>
            <person name="Fritz M.L."/>
            <person name="Deyonke A.M."/>
            <person name="Papanicolaou A."/>
            <person name="Micinski S."/>
            <person name="Westbrook J."/>
            <person name="Gould F."/>
        </authorList>
    </citation>
    <scope>NUCLEOTIDE SEQUENCE [LARGE SCALE GENOMIC DNA]</scope>
    <source>
        <strain evidence="3">HvINT-</strain>
        <tissue evidence="3">Whole body</tissue>
    </source>
</reference>
<sequence length="977" mass="113285">MHHFVPNVGTVLFTDGDLHKKQWSKTELGLLQARRYFQTLLPPPIFINTFNEDYVNILLGYFRDAYAAIRRESVDPETDTIMTTALSDAIGGYLKVWVLPIAKLDYYGGTVSQHNVVKLFQFYNEIKRYLDTDGTGWHKPDENVLNSITINVAPLKLVSNTRSMKDPCENLAYFEKTPGGLSIPIPNVNWNDKSSTMFIPLKNVSLISMNKADSAHNLIKYYDAARSCIQTTNPKEQEKFDEKFQDWLSNEVVPHLKDEDLYLALGSVLTLVNRTRDLCNTVMDMYGDKYNVCLKKPPKVSAMDLSCKKMWIITIILLIEIAWCVPALIYILCSKKMHKKDCSSNVYLFIDSNKTDKKDKSACFKAKTSCMTECAPADKSRSGNTSCVRSGIKIYHRKSQNNNVEFEGQYPSKVTNAVGTELCSDPSRDQPCDGKCNVAECHKSSTKSSLKKNCCVVYSNDHCNLTQFTVLSSHDAFYPDPKQSGTSMQTPLAPSSSQTLEELQKSRRRREKEEYRRHEKQRNDDPHRNERRKTDESKKQEDRRKAEECRKQEACKKAEENRKFEESRKLDEAKKLEECRRFEERRKADECRRIEERRKAEECKKLEKLDECRNVVEYRRLEKPEESNRHKSPDEYRKLQDRKQVEERRKLQESRKLDEIRKRDECRDIDESKKLEDRRKAEEYRRHKKPEHSKKVVVRNVDENKMVDECRKLEEARESDEFEGEEERRGIDEYILEAESKDYCEDKNVCRLFDECRDLHHLDDSRRRDERCCMRTEDSCIVSEIKYDKLESAPEYSAFDETYDVVESLDDTACRKPCPCTDCITKGCFDSTSNSTCREVTSDSIKGSKCQSDKQVETKTTRFQVTRELRTIRTSGKQSGKIPSGKPYLEITIDRPAREICVDMSRQQNRPSKIPKPASSVAQPLSITSKHPSTSYAPGEKHKSMIPQLKKKTLDDMAITHCRCTRSSASSRLNDTF</sequence>
<dbReference type="EMBL" id="NWSH01006150">
    <property type="protein sequence ID" value="PCG63632.1"/>
    <property type="molecule type" value="Genomic_DNA"/>
</dbReference>
<feature type="region of interest" description="Disordered" evidence="1">
    <location>
        <begin position="905"/>
        <end position="948"/>
    </location>
</feature>
<feature type="transmembrane region" description="Helical" evidence="2">
    <location>
        <begin position="310"/>
        <end position="333"/>
    </location>
</feature>
<organism evidence="3">
    <name type="scientific">Heliothis virescens</name>
    <name type="common">Tobacco budworm moth</name>
    <dbReference type="NCBI Taxonomy" id="7102"/>
    <lineage>
        <taxon>Eukaryota</taxon>
        <taxon>Metazoa</taxon>
        <taxon>Ecdysozoa</taxon>
        <taxon>Arthropoda</taxon>
        <taxon>Hexapoda</taxon>
        <taxon>Insecta</taxon>
        <taxon>Pterygota</taxon>
        <taxon>Neoptera</taxon>
        <taxon>Endopterygota</taxon>
        <taxon>Lepidoptera</taxon>
        <taxon>Glossata</taxon>
        <taxon>Ditrysia</taxon>
        <taxon>Noctuoidea</taxon>
        <taxon>Noctuidae</taxon>
        <taxon>Heliothinae</taxon>
        <taxon>Heliothis</taxon>
    </lineage>
</organism>
<proteinExistence type="predicted"/>
<keyword evidence="2" id="KW-0472">Membrane</keyword>
<protein>
    <submittedName>
        <fullName evidence="3">Uncharacterized protein</fullName>
    </submittedName>
</protein>
<accession>A0A2A4IWS6</accession>
<dbReference type="AlphaFoldDB" id="A0A2A4IWS6"/>
<feature type="region of interest" description="Disordered" evidence="1">
    <location>
        <begin position="480"/>
        <end position="568"/>
    </location>
</feature>
<feature type="compositionally biased region" description="Polar residues" evidence="1">
    <location>
        <begin position="920"/>
        <end position="936"/>
    </location>
</feature>
<evidence type="ECO:0000256" key="1">
    <source>
        <dbReference type="SAM" id="MobiDB-lite"/>
    </source>
</evidence>
<gene>
    <name evidence="3" type="ORF">B5V51_11968</name>
</gene>
<feature type="compositionally biased region" description="Basic and acidic residues" evidence="1">
    <location>
        <begin position="511"/>
        <end position="568"/>
    </location>
</feature>
<name>A0A2A4IWS6_HELVI</name>
<feature type="compositionally biased region" description="Polar residues" evidence="1">
    <location>
        <begin position="483"/>
        <end position="500"/>
    </location>
</feature>